<dbReference type="EnsemblMetazoa" id="GBRI017602-RA">
    <property type="protein sequence ID" value="GBRI017602-PA"/>
    <property type="gene ID" value="GBRI017602"/>
</dbReference>
<dbReference type="AlphaFoldDB" id="A0A1A9WFB7"/>
<reference evidence="1" key="2">
    <citation type="submission" date="2020-05" db="UniProtKB">
        <authorList>
            <consortium name="EnsemblMetazoa"/>
        </authorList>
    </citation>
    <scope>IDENTIFICATION</scope>
    <source>
        <strain evidence="1">IAEA</strain>
    </source>
</reference>
<name>A0A1A9WFB7_9MUSC</name>
<dbReference type="Proteomes" id="UP000091820">
    <property type="component" value="Unassembled WGS sequence"/>
</dbReference>
<proteinExistence type="predicted"/>
<protein>
    <submittedName>
        <fullName evidence="1">Uncharacterized protein</fullName>
    </submittedName>
</protein>
<accession>A0A1A9WFB7</accession>
<dbReference type="VEuPathDB" id="VectorBase:GBRI017602"/>
<sequence length="115" mass="12830">MPKLVTAGKIVSNRLITGAMGKGLAVLTFDDEYQRKRRQILVSKPKTFHEGMAGSGKGLVMRSVNGGILRKEAFSIVLGAFKEELYPIDNVNQFSKLNINIEEEKEKNFLCPFPD</sequence>
<reference evidence="2" key="1">
    <citation type="submission" date="2014-03" db="EMBL/GenBank/DDBJ databases">
        <authorList>
            <person name="Aksoy S."/>
            <person name="Warren W."/>
            <person name="Wilson R.K."/>
        </authorList>
    </citation>
    <scope>NUCLEOTIDE SEQUENCE [LARGE SCALE GENOMIC DNA]</scope>
    <source>
        <strain evidence="2">IAEA</strain>
    </source>
</reference>
<dbReference type="STRING" id="37001.A0A1A9WFB7"/>
<evidence type="ECO:0000313" key="2">
    <source>
        <dbReference type="Proteomes" id="UP000091820"/>
    </source>
</evidence>
<evidence type="ECO:0000313" key="1">
    <source>
        <dbReference type="EnsemblMetazoa" id="GBRI017602-PA"/>
    </source>
</evidence>
<organism evidence="1 2">
    <name type="scientific">Glossina brevipalpis</name>
    <dbReference type="NCBI Taxonomy" id="37001"/>
    <lineage>
        <taxon>Eukaryota</taxon>
        <taxon>Metazoa</taxon>
        <taxon>Ecdysozoa</taxon>
        <taxon>Arthropoda</taxon>
        <taxon>Hexapoda</taxon>
        <taxon>Insecta</taxon>
        <taxon>Pterygota</taxon>
        <taxon>Neoptera</taxon>
        <taxon>Endopterygota</taxon>
        <taxon>Diptera</taxon>
        <taxon>Brachycera</taxon>
        <taxon>Muscomorpha</taxon>
        <taxon>Hippoboscoidea</taxon>
        <taxon>Glossinidae</taxon>
        <taxon>Glossina</taxon>
    </lineage>
</organism>
<keyword evidence="2" id="KW-1185">Reference proteome</keyword>